<protein>
    <recommendedName>
        <fullName evidence="3">Type II secretion system protein J</fullName>
    </recommendedName>
</protein>
<evidence type="ECO:0000256" key="8">
    <source>
        <dbReference type="ARBA" id="ARBA00022989"/>
    </source>
</evidence>
<evidence type="ECO:0000256" key="7">
    <source>
        <dbReference type="ARBA" id="ARBA00022692"/>
    </source>
</evidence>
<comment type="subcellular location">
    <subcellularLocation>
        <location evidence="1">Cell inner membrane</location>
        <topology evidence="1">Single-pass membrane protein</topology>
    </subcellularLocation>
</comment>
<dbReference type="Gene3D" id="3.10.610.10">
    <property type="entry name" value="GSPII I/J protein-like"/>
    <property type="match status" value="1"/>
</dbReference>
<dbReference type="PANTHER" id="PTHR39583">
    <property type="entry name" value="TYPE II SECRETION SYSTEM PROTEIN J-RELATED"/>
    <property type="match status" value="1"/>
</dbReference>
<proteinExistence type="inferred from homology"/>
<dbReference type="GO" id="GO:0015627">
    <property type="term" value="C:type II protein secretion system complex"/>
    <property type="evidence" value="ECO:0007669"/>
    <property type="project" value="InterPro"/>
</dbReference>
<evidence type="ECO:0000256" key="2">
    <source>
        <dbReference type="ARBA" id="ARBA00011084"/>
    </source>
</evidence>
<evidence type="ECO:0000256" key="6">
    <source>
        <dbReference type="ARBA" id="ARBA00022519"/>
    </source>
</evidence>
<dbReference type="SUPFAM" id="SSF54523">
    <property type="entry name" value="Pili subunits"/>
    <property type="match status" value="1"/>
</dbReference>
<dbReference type="GO" id="GO:0015628">
    <property type="term" value="P:protein secretion by the type II secretion system"/>
    <property type="evidence" value="ECO:0007669"/>
    <property type="project" value="InterPro"/>
</dbReference>
<dbReference type="AlphaFoldDB" id="A0A3B0V9F8"/>
<dbReference type="GO" id="GO:0005886">
    <property type="term" value="C:plasma membrane"/>
    <property type="evidence" value="ECO:0007669"/>
    <property type="project" value="UniProtKB-SubCell"/>
</dbReference>
<organism evidence="11">
    <name type="scientific">hydrothermal vent metagenome</name>
    <dbReference type="NCBI Taxonomy" id="652676"/>
    <lineage>
        <taxon>unclassified sequences</taxon>
        <taxon>metagenomes</taxon>
        <taxon>ecological metagenomes</taxon>
    </lineage>
</organism>
<sequence>MEIKAKQAGMTLLEVLVAMTLMVIISAIAYASLNGLIDAKIHTDNVAVDLRQELLTSQQLSKDIHALVLRTVKDEFGAQQPAVIGRYSSIEFSRNGNSNPLGQHRSDLQRVQWFIHDNNLIRRSLNQLDIGSFPQWQQRKYLANVAELNIAYISSIDTESRIWPLPENPAIPLKMIQFNIVFANGTSLQYLLKPGL</sequence>
<keyword evidence="6" id="KW-0997">Cell inner membrane</keyword>
<keyword evidence="8 10" id="KW-1133">Transmembrane helix</keyword>
<dbReference type="InterPro" id="IPR045584">
    <property type="entry name" value="Pilin-like"/>
</dbReference>
<dbReference type="PROSITE" id="PS00409">
    <property type="entry name" value="PROKAR_NTER_METHYL"/>
    <property type="match status" value="1"/>
</dbReference>
<dbReference type="InterPro" id="IPR012902">
    <property type="entry name" value="N_methyl_site"/>
</dbReference>
<dbReference type="PANTHER" id="PTHR39583:SF2">
    <property type="entry name" value="TYPE II SECRETION SYSTEM PROTEIN J"/>
    <property type="match status" value="1"/>
</dbReference>
<dbReference type="Pfam" id="PF07963">
    <property type="entry name" value="N_methyl"/>
    <property type="match status" value="1"/>
</dbReference>
<dbReference type="NCBIfam" id="TIGR02532">
    <property type="entry name" value="IV_pilin_GFxxxE"/>
    <property type="match status" value="1"/>
</dbReference>
<keyword evidence="5" id="KW-0488">Methylation</keyword>
<evidence type="ECO:0000256" key="4">
    <source>
        <dbReference type="ARBA" id="ARBA00022475"/>
    </source>
</evidence>
<keyword evidence="4" id="KW-1003">Cell membrane</keyword>
<evidence type="ECO:0000256" key="9">
    <source>
        <dbReference type="ARBA" id="ARBA00023136"/>
    </source>
</evidence>
<comment type="similarity">
    <text evidence="2">Belongs to the GSP J family.</text>
</comment>
<dbReference type="InterPro" id="IPR051621">
    <property type="entry name" value="T2SS_protein_J"/>
</dbReference>
<feature type="transmembrane region" description="Helical" evidence="10">
    <location>
        <begin position="12"/>
        <end position="33"/>
    </location>
</feature>
<evidence type="ECO:0000256" key="1">
    <source>
        <dbReference type="ARBA" id="ARBA00004377"/>
    </source>
</evidence>
<accession>A0A3B0V9F8</accession>
<evidence type="ECO:0000256" key="10">
    <source>
        <dbReference type="SAM" id="Phobius"/>
    </source>
</evidence>
<dbReference type="InterPro" id="IPR010055">
    <property type="entry name" value="T2SS_protein-GspJ"/>
</dbReference>
<dbReference type="Pfam" id="PF11612">
    <property type="entry name" value="T2SSJ"/>
    <property type="match status" value="1"/>
</dbReference>
<name>A0A3B0V9F8_9ZZZZ</name>
<dbReference type="EMBL" id="UOEW01000036">
    <property type="protein sequence ID" value="VAW33509.1"/>
    <property type="molecule type" value="Genomic_DNA"/>
</dbReference>
<keyword evidence="7 10" id="KW-0812">Transmembrane</keyword>
<evidence type="ECO:0000256" key="3">
    <source>
        <dbReference type="ARBA" id="ARBA00021539"/>
    </source>
</evidence>
<keyword evidence="9 10" id="KW-0472">Membrane</keyword>
<reference evidence="11" key="1">
    <citation type="submission" date="2018-06" db="EMBL/GenBank/DDBJ databases">
        <authorList>
            <person name="Zhirakovskaya E."/>
        </authorList>
    </citation>
    <scope>NUCLEOTIDE SEQUENCE</scope>
</reference>
<gene>
    <name evidence="11" type="ORF">MNBD_GAMMA01-93</name>
</gene>
<evidence type="ECO:0000313" key="11">
    <source>
        <dbReference type="EMBL" id="VAW33509.1"/>
    </source>
</evidence>
<evidence type="ECO:0000256" key="5">
    <source>
        <dbReference type="ARBA" id="ARBA00022481"/>
    </source>
</evidence>